<comment type="subcellular location">
    <subcellularLocation>
        <location evidence="1">Plastid</location>
        <location evidence="1">Chloroplast</location>
    </subcellularLocation>
</comment>
<sequence>MWIIQGTLAWLTPPVRIGVRSNGDRTFYSLVGSWRSGGGPQLLYSREIVVHTLLISVWTTISRAQIETKNYEITPFILG</sequence>
<dbReference type="Pfam" id="PF10839">
    <property type="entry name" value="DUF2647"/>
    <property type="match status" value="1"/>
</dbReference>
<evidence type="ECO:0000256" key="4">
    <source>
        <dbReference type="ARBA" id="ARBA00022528"/>
    </source>
</evidence>
<evidence type="ECO:0000313" key="7">
    <source>
        <dbReference type="Proteomes" id="UP001412067"/>
    </source>
</evidence>
<comment type="caution">
    <text evidence="6">The sequence shown here is derived from an EMBL/GenBank/DDBJ whole genome shotgun (WGS) entry which is preliminary data.</text>
</comment>
<evidence type="ECO:0000313" key="6">
    <source>
        <dbReference type="EMBL" id="KAK8939324.1"/>
    </source>
</evidence>
<accession>A0ABR2LF94</accession>
<dbReference type="InterPro" id="IPR022546">
    <property type="entry name" value="Uncharacterised_Ycf68"/>
</dbReference>
<protein>
    <recommendedName>
        <fullName evidence="3">Uncharacterized protein ycf68</fullName>
    </recommendedName>
</protein>
<keyword evidence="5" id="KW-0934">Plastid</keyword>
<evidence type="ECO:0000256" key="5">
    <source>
        <dbReference type="ARBA" id="ARBA00022640"/>
    </source>
</evidence>
<comment type="similarity">
    <text evidence="2">Belongs to the ycf68 family.</text>
</comment>
<organism evidence="6 7">
    <name type="scientific">Platanthera guangdongensis</name>
    <dbReference type="NCBI Taxonomy" id="2320717"/>
    <lineage>
        <taxon>Eukaryota</taxon>
        <taxon>Viridiplantae</taxon>
        <taxon>Streptophyta</taxon>
        <taxon>Embryophyta</taxon>
        <taxon>Tracheophyta</taxon>
        <taxon>Spermatophyta</taxon>
        <taxon>Magnoliopsida</taxon>
        <taxon>Liliopsida</taxon>
        <taxon>Asparagales</taxon>
        <taxon>Orchidaceae</taxon>
        <taxon>Orchidoideae</taxon>
        <taxon>Orchideae</taxon>
        <taxon>Orchidinae</taxon>
        <taxon>Platanthera</taxon>
    </lineage>
</organism>
<proteinExistence type="inferred from homology"/>
<keyword evidence="4" id="KW-0150">Chloroplast</keyword>
<dbReference type="Proteomes" id="UP001412067">
    <property type="component" value="Unassembled WGS sequence"/>
</dbReference>
<gene>
    <name evidence="6" type="ORF">KSP40_PGU005764</name>
</gene>
<evidence type="ECO:0000256" key="1">
    <source>
        <dbReference type="ARBA" id="ARBA00004229"/>
    </source>
</evidence>
<name>A0ABR2LF94_9ASPA</name>
<evidence type="ECO:0000256" key="3">
    <source>
        <dbReference type="ARBA" id="ARBA00021456"/>
    </source>
</evidence>
<reference evidence="6 7" key="1">
    <citation type="journal article" date="2022" name="Nat. Plants">
        <title>Genomes of leafy and leafless Platanthera orchids illuminate the evolution of mycoheterotrophy.</title>
        <authorList>
            <person name="Li M.H."/>
            <person name="Liu K.W."/>
            <person name="Li Z."/>
            <person name="Lu H.C."/>
            <person name="Ye Q.L."/>
            <person name="Zhang D."/>
            <person name="Wang J.Y."/>
            <person name="Li Y.F."/>
            <person name="Zhong Z.M."/>
            <person name="Liu X."/>
            <person name="Yu X."/>
            <person name="Liu D.K."/>
            <person name="Tu X.D."/>
            <person name="Liu B."/>
            <person name="Hao Y."/>
            <person name="Liao X.Y."/>
            <person name="Jiang Y.T."/>
            <person name="Sun W.H."/>
            <person name="Chen J."/>
            <person name="Chen Y.Q."/>
            <person name="Ai Y."/>
            <person name="Zhai J.W."/>
            <person name="Wu S.S."/>
            <person name="Zhou Z."/>
            <person name="Hsiao Y.Y."/>
            <person name="Wu W.L."/>
            <person name="Chen Y.Y."/>
            <person name="Lin Y.F."/>
            <person name="Hsu J.L."/>
            <person name="Li C.Y."/>
            <person name="Wang Z.W."/>
            <person name="Zhao X."/>
            <person name="Zhong W.Y."/>
            <person name="Ma X.K."/>
            <person name="Ma L."/>
            <person name="Huang J."/>
            <person name="Chen G.Z."/>
            <person name="Huang M.Z."/>
            <person name="Huang L."/>
            <person name="Peng D.H."/>
            <person name="Luo Y.B."/>
            <person name="Zou S.Q."/>
            <person name="Chen S.P."/>
            <person name="Lan S."/>
            <person name="Tsai W.C."/>
            <person name="Van de Peer Y."/>
            <person name="Liu Z.J."/>
        </authorList>
    </citation>
    <scope>NUCLEOTIDE SEQUENCE [LARGE SCALE GENOMIC DNA]</scope>
    <source>
        <strain evidence="6">Lor288</strain>
    </source>
</reference>
<dbReference type="EMBL" id="JBBWWR010000020">
    <property type="protein sequence ID" value="KAK8939324.1"/>
    <property type="molecule type" value="Genomic_DNA"/>
</dbReference>
<keyword evidence="7" id="KW-1185">Reference proteome</keyword>
<evidence type="ECO:0000256" key="2">
    <source>
        <dbReference type="ARBA" id="ARBA00007638"/>
    </source>
</evidence>